<gene>
    <name evidence="3" type="ORF">FHW16_005513</name>
</gene>
<protein>
    <submittedName>
        <fullName evidence="3">Cobalamin biosynthesis protein CobT</fullName>
    </submittedName>
</protein>
<evidence type="ECO:0000313" key="4">
    <source>
        <dbReference type="Proteomes" id="UP000549052"/>
    </source>
</evidence>
<feature type="compositionally biased region" description="Acidic residues" evidence="1">
    <location>
        <begin position="343"/>
        <end position="359"/>
    </location>
</feature>
<dbReference type="PANTHER" id="PTHR41248">
    <property type="entry name" value="NORD PROTEIN"/>
    <property type="match status" value="1"/>
</dbReference>
<accession>A0A839EUA9</accession>
<dbReference type="Proteomes" id="UP000549052">
    <property type="component" value="Unassembled WGS sequence"/>
</dbReference>
<dbReference type="InterPro" id="IPR036465">
    <property type="entry name" value="vWFA_dom_sf"/>
</dbReference>
<dbReference type="Gene3D" id="3.40.50.410">
    <property type="entry name" value="von Willebrand factor, type A domain"/>
    <property type="match status" value="1"/>
</dbReference>
<dbReference type="EMBL" id="JACGXN010000016">
    <property type="protein sequence ID" value="MBA8881768.1"/>
    <property type="molecule type" value="Genomic_DNA"/>
</dbReference>
<sequence length="751" mass="82603">MKREIIELREVITKLVPMLTAKKVVVTQRGSRAYVSVNPRTRQPERVNIPNVSDTADASFIRAIQGFIDHEVAHVLLTNWKDYLVKGDAHDVKNKRLQDLVNIVEDTMIEREIVKIFPGSLKNIADLRKHFVDKITKPAMKLVKGDDKQEFRILLVPLMRALAGHVEFQAYMNEEKLWDQPIVKAFVDALPETLKKALPKFNATKQCREAAELLEKILYPAPPPPPPAPKADPEPKKEESEEGGDGPGEGKKPHGEDSEEASGGESGEAKDAADGGAKAAGKPKGKTPEKDIEVDAFDDEASSDDEPSEPTDEDEDDDFGDPLAGMDHGMDDDEGYDAPPSDPDGEDDGDVDDELDDGDSGSGSGDTEEDADGAEDEGESSSGRSHSDEKRQTSIDEEDPEGDSENEGGVGNGAAGTSVFDHEFNDEDFSDLDLSSKMADEITKGAVRDLHSAPYTVFTREFDRIEPLDLKDANIPDSWVPKMESEVRSMVGRMQKDIERMMASQSHVMRIPGHRSGRLHAPGLHRLTTGDDRVFYRKLEHHSKDTAVTLLIDISGSMVSNNKIATAMVAAYALSTTLERVSIAHEMLGFTTAGYGALPRTLQEAIADEARSSGIRWARTCPIIMPIYKGFDERVTSEVKKRVAYQAYARPGMFNNVDGECVEYAALRLIKRQEKRKVMLVLSDGQPAGANHSDERHLMDTVKKVEKMGIDLVGIGIMDASVSKYYPNNVVLRDVAALPGEVMKRLKAILS</sequence>
<evidence type="ECO:0000313" key="3">
    <source>
        <dbReference type="EMBL" id="MBA8881768.1"/>
    </source>
</evidence>
<evidence type="ECO:0000259" key="2">
    <source>
        <dbReference type="Pfam" id="PF11775"/>
    </source>
</evidence>
<keyword evidence="4" id="KW-1185">Reference proteome</keyword>
<feature type="compositionally biased region" description="Basic and acidic residues" evidence="1">
    <location>
        <begin position="385"/>
        <end position="394"/>
    </location>
</feature>
<dbReference type="Pfam" id="PF11775">
    <property type="entry name" value="CobT_C"/>
    <property type="match status" value="1"/>
</dbReference>
<feature type="compositionally biased region" description="Acidic residues" evidence="1">
    <location>
        <begin position="294"/>
        <end position="320"/>
    </location>
</feature>
<organism evidence="3 4">
    <name type="scientific">Phyllobacterium myrsinacearum</name>
    <dbReference type="NCBI Taxonomy" id="28101"/>
    <lineage>
        <taxon>Bacteria</taxon>
        <taxon>Pseudomonadati</taxon>
        <taxon>Pseudomonadota</taxon>
        <taxon>Alphaproteobacteria</taxon>
        <taxon>Hyphomicrobiales</taxon>
        <taxon>Phyllobacteriaceae</taxon>
        <taxon>Phyllobacterium</taxon>
    </lineage>
</organism>
<dbReference type="InterPro" id="IPR025861">
    <property type="entry name" value="CobT_VWA_dom"/>
</dbReference>
<feature type="compositionally biased region" description="Acidic residues" evidence="1">
    <location>
        <begin position="366"/>
        <end position="379"/>
    </location>
</feature>
<reference evidence="3 4" key="1">
    <citation type="submission" date="2020-07" db="EMBL/GenBank/DDBJ databases">
        <title>Genomic Encyclopedia of Type Strains, Phase IV (KMG-V): Genome sequencing to study the core and pangenomes of soil and plant-associated prokaryotes.</title>
        <authorList>
            <person name="Whitman W."/>
        </authorList>
    </citation>
    <scope>NUCLEOTIDE SEQUENCE [LARGE SCALE GENOMIC DNA]</scope>
    <source>
        <strain evidence="3 4">AN3</strain>
    </source>
</reference>
<dbReference type="AlphaFoldDB" id="A0A839EUA9"/>
<feature type="compositionally biased region" description="Acidic residues" evidence="1">
    <location>
        <begin position="395"/>
        <end position="406"/>
    </location>
</feature>
<feature type="domain" description="Cobalamin biosynthesis protein CobT VWA" evidence="2">
    <location>
        <begin position="534"/>
        <end position="750"/>
    </location>
</feature>
<proteinExistence type="predicted"/>
<dbReference type="SUPFAM" id="SSF53300">
    <property type="entry name" value="vWA-like"/>
    <property type="match status" value="1"/>
</dbReference>
<dbReference type="InterPro" id="IPR051928">
    <property type="entry name" value="NorD/CobT"/>
</dbReference>
<feature type="compositionally biased region" description="Pro residues" evidence="1">
    <location>
        <begin position="220"/>
        <end position="230"/>
    </location>
</feature>
<name>A0A839EUA9_9HYPH</name>
<feature type="region of interest" description="Disordered" evidence="1">
    <location>
        <begin position="218"/>
        <end position="420"/>
    </location>
</feature>
<evidence type="ECO:0000256" key="1">
    <source>
        <dbReference type="SAM" id="MobiDB-lite"/>
    </source>
</evidence>
<dbReference type="RefSeq" id="WP_182552312.1">
    <property type="nucleotide sequence ID" value="NZ_JACGXN010000016.1"/>
</dbReference>
<dbReference type="PANTHER" id="PTHR41248:SF1">
    <property type="entry name" value="NORD PROTEIN"/>
    <property type="match status" value="1"/>
</dbReference>
<comment type="caution">
    <text evidence="3">The sequence shown here is derived from an EMBL/GenBank/DDBJ whole genome shotgun (WGS) entry which is preliminary data.</text>
</comment>